<organism evidence="2 4">
    <name type="scientific">Caenorhabditis briggsae</name>
    <dbReference type="NCBI Taxonomy" id="6238"/>
    <lineage>
        <taxon>Eukaryota</taxon>
        <taxon>Metazoa</taxon>
        <taxon>Ecdysozoa</taxon>
        <taxon>Nematoda</taxon>
        <taxon>Chromadorea</taxon>
        <taxon>Rhabditida</taxon>
        <taxon>Rhabditina</taxon>
        <taxon>Rhabditomorpha</taxon>
        <taxon>Rhabditoidea</taxon>
        <taxon>Rhabditidae</taxon>
        <taxon>Peloderinae</taxon>
        <taxon>Caenorhabditis</taxon>
    </lineage>
</organism>
<dbReference type="Gene3D" id="2.170.260.10">
    <property type="entry name" value="paz domain"/>
    <property type="match status" value="1"/>
</dbReference>
<evidence type="ECO:0000313" key="3">
    <source>
        <dbReference type="EMBL" id="UMM25044.1"/>
    </source>
</evidence>
<dbReference type="InterPro" id="IPR036085">
    <property type="entry name" value="PAZ_dom_sf"/>
</dbReference>
<evidence type="ECO:0000256" key="1">
    <source>
        <dbReference type="SAM" id="Phobius"/>
    </source>
</evidence>
<feature type="transmembrane region" description="Helical" evidence="1">
    <location>
        <begin position="6"/>
        <end position="23"/>
    </location>
</feature>
<evidence type="ECO:0000313" key="4">
    <source>
        <dbReference type="Proteomes" id="UP000829354"/>
    </source>
</evidence>
<gene>
    <name evidence="2" type="ORF">L5515_005020</name>
    <name evidence="3" type="ORF">L5515_005021</name>
</gene>
<name>A0AAE9JED2_CAEBR</name>
<keyword evidence="1" id="KW-0812">Transmembrane</keyword>
<dbReference type="EMBL" id="CP092622">
    <property type="protein sequence ID" value="UMM25041.1"/>
    <property type="molecule type" value="Genomic_DNA"/>
</dbReference>
<dbReference type="EMBL" id="CP092622">
    <property type="protein sequence ID" value="UMM25044.1"/>
    <property type="molecule type" value="Genomic_DNA"/>
</dbReference>
<dbReference type="SUPFAM" id="SSF101690">
    <property type="entry name" value="PAZ domain"/>
    <property type="match status" value="1"/>
</dbReference>
<dbReference type="Proteomes" id="UP000829354">
    <property type="component" value="Chromosome III"/>
</dbReference>
<protein>
    <submittedName>
        <fullName evidence="2">Uncharacterized protein</fullName>
    </submittedName>
</protein>
<reference evidence="2 4" key="1">
    <citation type="submission" date="2022-04" db="EMBL/GenBank/DDBJ databases">
        <title>Chromosome-level reference genomes for two strains of Caenorhabditis briggsae: an improved platform for comparative genomics.</title>
        <authorList>
            <person name="Stevens L."/>
            <person name="Andersen E."/>
        </authorList>
    </citation>
    <scope>NUCLEOTIDE SEQUENCE [LARGE SCALE GENOMIC DNA]</scope>
    <source>
        <strain evidence="2">VX34</strain>
        <tissue evidence="2">Whole-organism</tissue>
    </source>
</reference>
<accession>A0AAE9JED2</accession>
<sequence length="104" mass="12537">MSVLVVNFLAAMFVGWRMLRLNLANMKLRRFGVVLVRLLHRDSHRLTGVPQISPLTAHSCRFYWRDERREVTVFEYYYARYGFTLRYPDDSEQLFQDFLSFHTP</sequence>
<dbReference type="AlphaFoldDB" id="A0AAE9JED2"/>
<evidence type="ECO:0000313" key="2">
    <source>
        <dbReference type="EMBL" id="UMM25041.1"/>
    </source>
</evidence>
<keyword evidence="1" id="KW-0472">Membrane</keyword>
<keyword evidence="1" id="KW-1133">Transmembrane helix</keyword>
<keyword evidence="4" id="KW-1185">Reference proteome</keyword>
<proteinExistence type="predicted"/>